<organism evidence="15 16">
    <name type="scientific">Septoria linicola</name>
    <dbReference type="NCBI Taxonomy" id="215465"/>
    <lineage>
        <taxon>Eukaryota</taxon>
        <taxon>Fungi</taxon>
        <taxon>Dikarya</taxon>
        <taxon>Ascomycota</taxon>
        <taxon>Pezizomycotina</taxon>
        <taxon>Dothideomycetes</taxon>
        <taxon>Dothideomycetidae</taxon>
        <taxon>Mycosphaerellales</taxon>
        <taxon>Mycosphaerellaceae</taxon>
        <taxon>Septoria</taxon>
    </lineage>
</organism>
<evidence type="ECO:0000256" key="7">
    <source>
        <dbReference type="ARBA" id="ARBA00022982"/>
    </source>
</evidence>
<dbReference type="InterPro" id="IPR017927">
    <property type="entry name" value="FAD-bd_FR_type"/>
</dbReference>
<dbReference type="EMBL" id="CP099418">
    <property type="protein sequence ID" value="USW47770.1"/>
    <property type="molecule type" value="Genomic_DNA"/>
</dbReference>
<name>A0A9Q9AJV5_9PEZI</name>
<dbReference type="Proteomes" id="UP001056384">
    <property type="component" value="Chromosome 1"/>
</dbReference>
<feature type="transmembrane region" description="Helical" evidence="13">
    <location>
        <begin position="174"/>
        <end position="195"/>
    </location>
</feature>
<dbReference type="Pfam" id="PF08030">
    <property type="entry name" value="NAD_binding_6"/>
    <property type="match status" value="1"/>
</dbReference>
<dbReference type="InterPro" id="IPR017938">
    <property type="entry name" value="Riboflavin_synthase-like_b-brl"/>
</dbReference>
<evidence type="ECO:0000256" key="8">
    <source>
        <dbReference type="ARBA" id="ARBA00022989"/>
    </source>
</evidence>
<evidence type="ECO:0000256" key="13">
    <source>
        <dbReference type="SAM" id="Phobius"/>
    </source>
</evidence>
<feature type="domain" description="FAD-binding FR-type" evidence="14">
    <location>
        <begin position="272"/>
        <end position="383"/>
    </location>
</feature>
<dbReference type="GO" id="GO:0006879">
    <property type="term" value="P:intracellular iron ion homeostasis"/>
    <property type="evidence" value="ECO:0007669"/>
    <property type="project" value="TreeGrafter"/>
</dbReference>
<comment type="catalytic activity">
    <reaction evidence="12">
        <text>2 a Fe(II)-siderophore + NADP(+) + H(+) = 2 a Fe(III)-siderophore + NADPH</text>
        <dbReference type="Rhea" id="RHEA:28795"/>
        <dbReference type="Rhea" id="RHEA-COMP:11342"/>
        <dbReference type="Rhea" id="RHEA-COMP:11344"/>
        <dbReference type="ChEBI" id="CHEBI:15378"/>
        <dbReference type="ChEBI" id="CHEBI:29033"/>
        <dbReference type="ChEBI" id="CHEBI:29034"/>
        <dbReference type="ChEBI" id="CHEBI:57783"/>
        <dbReference type="ChEBI" id="CHEBI:58349"/>
        <dbReference type="EC" id="1.16.1.9"/>
    </reaction>
</comment>
<dbReference type="SFLD" id="SFLDG01168">
    <property type="entry name" value="Ferric_reductase_subgroup_(FRE"/>
    <property type="match status" value="1"/>
</dbReference>
<evidence type="ECO:0000259" key="14">
    <source>
        <dbReference type="PROSITE" id="PS51384"/>
    </source>
</evidence>
<dbReference type="GO" id="GO:0052851">
    <property type="term" value="F:ferric-chelate reductase (NADPH) activity"/>
    <property type="evidence" value="ECO:0007669"/>
    <property type="project" value="UniProtKB-EC"/>
</dbReference>
<evidence type="ECO:0000313" key="16">
    <source>
        <dbReference type="Proteomes" id="UP001056384"/>
    </source>
</evidence>
<keyword evidence="5" id="KW-1003">Cell membrane</keyword>
<evidence type="ECO:0000313" key="15">
    <source>
        <dbReference type="EMBL" id="USW47770.1"/>
    </source>
</evidence>
<dbReference type="PROSITE" id="PS51384">
    <property type="entry name" value="FAD_FR"/>
    <property type="match status" value="1"/>
</dbReference>
<dbReference type="InterPro" id="IPR013121">
    <property type="entry name" value="Fe_red_NAD-bd_6"/>
</dbReference>
<dbReference type="Gene3D" id="3.40.50.80">
    <property type="entry name" value="Nucleotide-binding domain of ferredoxin-NADP reductase (FNR) module"/>
    <property type="match status" value="1"/>
</dbReference>
<accession>A0A9Q9AJV5</accession>
<dbReference type="CDD" id="cd06186">
    <property type="entry name" value="NOX_Duox_like_FAD_NADP"/>
    <property type="match status" value="1"/>
</dbReference>
<feature type="transmembrane region" description="Helical" evidence="13">
    <location>
        <begin position="207"/>
        <end position="230"/>
    </location>
</feature>
<keyword evidence="11 13" id="KW-0472">Membrane</keyword>
<evidence type="ECO:0000256" key="3">
    <source>
        <dbReference type="ARBA" id="ARBA00012668"/>
    </source>
</evidence>
<keyword evidence="10" id="KW-0406">Ion transport</keyword>
<evidence type="ECO:0000256" key="9">
    <source>
        <dbReference type="ARBA" id="ARBA00023002"/>
    </source>
</evidence>
<keyword evidence="8 13" id="KW-1133">Transmembrane helix</keyword>
<protein>
    <recommendedName>
        <fullName evidence="3">ferric-chelate reductase (NADPH)</fullName>
        <ecNumber evidence="3">1.16.1.9</ecNumber>
    </recommendedName>
</protein>
<evidence type="ECO:0000256" key="11">
    <source>
        <dbReference type="ARBA" id="ARBA00023136"/>
    </source>
</evidence>
<dbReference type="InterPro" id="IPR051410">
    <property type="entry name" value="Ferric/Cupric_Reductase"/>
</dbReference>
<evidence type="ECO:0000256" key="5">
    <source>
        <dbReference type="ARBA" id="ARBA00022475"/>
    </source>
</evidence>
<comment type="similarity">
    <text evidence="2">Belongs to the ferric reductase (FRE) family.</text>
</comment>
<evidence type="ECO:0000256" key="10">
    <source>
        <dbReference type="ARBA" id="ARBA00023065"/>
    </source>
</evidence>
<dbReference type="SUPFAM" id="SSF52343">
    <property type="entry name" value="Ferredoxin reductase-like, C-terminal NADP-linked domain"/>
    <property type="match status" value="1"/>
</dbReference>
<dbReference type="InterPro" id="IPR039261">
    <property type="entry name" value="FNR_nucleotide-bd"/>
</dbReference>
<proteinExistence type="inferred from homology"/>
<dbReference type="PANTHER" id="PTHR32361">
    <property type="entry name" value="FERRIC/CUPRIC REDUCTASE TRANSMEMBRANE COMPONENT"/>
    <property type="match status" value="1"/>
</dbReference>
<keyword evidence="4" id="KW-0813">Transport</keyword>
<dbReference type="Gene3D" id="2.40.30.10">
    <property type="entry name" value="Translation factors"/>
    <property type="match status" value="1"/>
</dbReference>
<comment type="subcellular location">
    <subcellularLocation>
        <location evidence="1">Cell membrane</location>
        <topology evidence="1">Multi-pass membrane protein</topology>
    </subcellularLocation>
</comment>
<evidence type="ECO:0000256" key="2">
    <source>
        <dbReference type="ARBA" id="ARBA00006278"/>
    </source>
</evidence>
<dbReference type="Pfam" id="PF01794">
    <property type="entry name" value="Ferric_reduct"/>
    <property type="match status" value="1"/>
</dbReference>
<dbReference type="GO" id="GO:0006826">
    <property type="term" value="P:iron ion transport"/>
    <property type="evidence" value="ECO:0007669"/>
    <property type="project" value="TreeGrafter"/>
</dbReference>
<dbReference type="OrthoDB" id="10006946at2759"/>
<dbReference type="AlphaFoldDB" id="A0A9Q9AJV5"/>
<dbReference type="InterPro" id="IPR013112">
    <property type="entry name" value="FAD-bd_8"/>
</dbReference>
<dbReference type="GO" id="GO:0005886">
    <property type="term" value="C:plasma membrane"/>
    <property type="evidence" value="ECO:0007669"/>
    <property type="project" value="UniProtKB-SubCell"/>
</dbReference>
<keyword evidence="7" id="KW-0249">Electron transport</keyword>
<sequence length="577" mass="64565">MYKFVDLDHEQKLKRRELLDFYGLVAQLSVLVPILAIVVYRFATLGQSRLRDASSATPASPYAKAARLRHGLSFASVQQRWRQISWSCGDPVEIYGLYLGTKGDVGGALIWTLWLLVLSFLDTGDDYLHLTKRVGTIGASQLPFHYLLSVKSPWSPLQLLTGCSEASLISLHQLLGRIVSAFFWTHVILYVNFYVLNGLLLAKVKELYIICGVLAIISFTAISTTAFRTLRNKSYKVFYVTHVSLATVLLPVLYLHVHHIRSFVWETVAIYTSNAILRYFATRTHTGVVKKVRDASLVEITIPVSQGALRWQPGQFAYISLAGHPLLRTFRSNPFTVASVPAIDNQLKFVARILDGNTLALANSAKENQNISVEGPYGIASHADRLLGYDRIVFIAGGVGATFIVPLYRQLLSDLSPSKGSYRRQKVSFVWAARSFSEVTWPLLTNLKEKEGFIERLTVYVSRQVEGDATAQQESAFVLADEEELPGDEGIELEEQKNLLQGRGDDDRDTTTAEIQVRKGRPDLAQVVDQAFSKSSTERVAIVVCGPPHLSQSLRQKVGPWVKRGREVWFWDESFAL</sequence>
<dbReference type="Pfam" id="PF08022">
    <property type="entry name" value="FAD_binding_8"/>
    <property type="match status" value="1"/>
</dbReference>
<dbReference type="SFLD" id="SFLDS00052">
    <property type="entry name" value="Ferric_Reductase_Domain"/>
    <property type="match status" value="1"/>
</dbReference>
<dbReference type="GO" id="GO:0015677">
    <property type="term" value="P:copper ion import"/>
    <property type="evidence" value="ECO:0007669"/>
    <property type="project" value="TreeGrafter"/>
</dbReference>
<gene>
    <name evidence="15" type="ORF">Slin15195_G010890</name>
</gene>
<evidence type="ECO:0000256" key="4">
    <source>
        <dbReference type="ARBA" id="ARBA00022448"/>
    </source>
</evidence>
<dbReference type="EC" id="1.16.1.9" evidence="3"/>
<keyword evidence="9" id="KW-0560">Oxidoreductase</keyword>
<evidence type="ECO:0000256" key="1">
    <source>
        <dbReference type="ARBA" id="ARBA00004651"/>
    </source>
</evidence>
<keyword evidence="16" id="KW-1185">Reference proteome</keyword>
<dbReference type="PANTHER" id="PTHR32361:SF28">
    <property type="entry name" value="FRP1P"/>
    <property type="match status" value="1"/>
</dbReference>
<dbReference type="InterPro" id="IPR013130">
    <property type="entry name" value="Fe3_Rdtase_TM_dom"/>
</dbReference>
<feature type="transmembrane region" description="Helical" evidence="13">
    <location>
        <begin position="21"/>
        <end position="43"/>
    </location>
</feature>
<evidence type="ECO:0000256" key="12">
    <source>
        <dbReference type="ARBA" id="ARBA00048483"/>
    </source>
</evidence>
<dbReference type="SUPFAM" id="SSF63380">
    <property type="entry name" value="Riboflavin synthase domain-like"/>
    <property type="match status" value="1"/>
</dbReference>
<keyword evidence="6 13" id="KW-0812">Transmembrane</keyword>
<evidence type="ECO:0000256" key="6">
    <source>
        <dbReference type="ARBA" id="ARBA00022692"/>
    </source>
</evidence>
<reference evidence="15" key="1">
    <citation type="submission" date="2022-06" db="EMBL/GenBank/DDBJ databases">
        <title>Complete genome sequences of two strains of the flax pathogen Septoria linicola.</title>
        <authorList>
            <person name="Lapalu N."/>
            <person name="Simon A."/>
            <person name="Demenou B."/>
            <person name="Paumier D."/>
            <person name="Guillot M.-P."/>
            <person name="Gout L."/>
            <person name="Valade R."/>
        </authorList>
    </citation>
    <scope>NUCLEOTIDE SEQUENCE</scope>
    <source>
        <strain evidence="15">SE15195</strain>
    </source>
</reference>